<dbReference type="Proteomes" id="UP001549921">
    <property type="component" value="Unassembled WGS sequence"/>
</dbReference>
<evidence type="ECO:0000256" key="1">
    <source>
        <dbReference type="ARBA" id="ARBA00022737"/>
    </source>
</evidence>
<evidence type="ECO:0000313" key="5">
    <source>
        <dbReference type="Proteomes" id="UP001549921"/>
    </source>
</evidence>
<accession>A0ABD0T094</accession>
<evidence type="ECO:0000256" key="3">
    <source>
        <dbReference type="SAM" id="MobiDB-lite"/>
    </source>
</evidence>
<organism evidence="4 5">
    <name type="scientific">Loxostege sticticalis</name>
    <name type="common">Beet webworm moth</name>
    <dbReference type="NCBI Taxonomy" id="481309"/>
    <lineage>
        <taxon>Eukaryota</taxon>
        <taxon>Metazoa</taxon>
        <taxon>Ecdysozoa</taxon>
        <taxon>Arthropoda</taxon>
        <taxon>Hexapoda</taxon>
        <taxon>Insecta</taxon>
        <taxon>Pterygota</taxon>
        <taxon>Neoptera</taxon>
        <taxon>Endopterygota</taxon>
        <taxon>Lepidoptera</taxon>
        <taxon>Glossata</taxon>
        <taxon>Ditrysia</taxon>
        <taxon>Pyraloidea</taxon>
        <taxon>Crambidae</taxon>
        <taxon>Pyraustinae</taxon>
        <taxon>Loxostege</taxon>
    </lineage>
</organism>
<keyword evidence="2" id="KW-0802">TPR repeat</keyword>
<evidence type="ECO:0000256" key="2">
    <source>
        <dbReference type="ARBA" id="ARBA00022803"/>
    </source>
</evidence>
<comment type="caution">
    <text evidence="4">The sequence shown here is derived from an EMBL/GenBank/DDBJ whole genome shotgun (WGS) entry which is preliminary data.</text>
</comment>
<feature type="region of interest" description="Disordered" evidence="3">
    <location>
        <begin position="406"/>
        <end position="432"/>
    </location>
</feature>
<dbReference type="EMBL" id="JBEDNZ010000012">
    <property type="protein sequence ID" value="KAL0831424.1"/>
    <property type="molecule type" value="Genomic_DNA"/>
</dbReference>
<dbReference type="InterPro" id="IPR052628">
    <property type="entry name" value="CFAP70"/>
</dbReference>
<name>A0ABD0T094_LOXSC</name>
<dbReference type="SUPFAM" id="SSF48452">
    <property type="entry name" value="TPR-like"/>
    <property type="match status" value="1"/>
</dbReference>
<evidence type="ECO:0000313" key="4">
    <source>
        <dbReference type="EMBL" id="KAL0831424.1"/>
    </source>
</evidence>
<proteinExistence type="predicted"/>
<sequence length="995" mass="112689">MKKSKNRSEASLLSTRSDIQVKEEIYVPPMDVFTVKVLCLQVTDEVPKHYAIKVTFFDQLLLTGLIKTVSTRSATGRRTLAKGTMNYDPSDYEKMCLFADCPLVVNVQPLQSIETNLSTQGFSPRPSNESNRSGSTVKVVKPIVDISCCNVDILPVFIGKDKLLVQKRMQPMIKPTLLHTKSWDNLPLLTLELSVDRNEKNERHHKVLKRANYWKVTLLAAYNMQIPNENDYIYTAASKTLLSNETNTGLVTFNQGYRVPKRFDPLSFYPKWESLRVGDDIFTRGEEKFVCDLESIVNTDDIDLKYYMSNTLSNRAIVWGSFHRTLMLDQDTWLSEHIRRNCWPFEVHMYGEQNGLSFMAFLNLFHLLYPGENKVRVAVPLHWVSAQTMLEKCGCDLLLTPNDNMASTTGSTPKAKQLDSAPTSTSTDMGISLRPTGADDNCAFIVVEVKLARPLKKSVIPTPITSAEITDMLHEMELGPTKRECTGRGQLDRDWQSTVRAAESSLRKVPHYGMTEFCAFNRQLSETRTRVELMTSCCLDAAIYVNNNFVVQEFLRMDETFEEMLMMSHACLTRIACSTLVGNLSRQEINPTLRAARNARHMQDICHARELYLQLAVQRPRSANTWRELSTCLRDFDRDWANVCINKSIVLDPRHPLSLVAKGSILYEDDPEAAEPFFVALLALHPFWLTGWVIANAYYIKRELFHMADQVMEYLQKTHAEGLAEDIGIPRAWECELGDWWDHTPLLPGTNPYFDATDLLLRLRAFNLAEVCVSRAIAEAGESAASFHMVALSCRLRGRIDDALCHLQQAIEKYGDISYLRALQAECLHKKKDTASAMAAFEKAGSCLSAYSILLSMPSWETQRARSLLLDLLRRQPSAYAWVALAEDWMQRAAMGEAGDADLTDEQTAAKTCAAACAVQALKCDRQAGRAWALLSKLVVPSARRLHCINMAETCGFIFNEERLETSSESKQSLCHRLGRALRECRCIMCEYLKF</sequence>
<gene>
    <name evidence="4" type="ORF">ABMA28_002231</name>
</gene>
<protein>
    <submittedName>
        <fullName evidence="4">Uncharacterized protein</fullName>
    </submittedName>
</protein>
<dbReference type="AlphaFoldDB" id="A0ABD0T094"/>
<reference evidence="4 5" key="1">
    <citation type="submission" date="2024-06" db="EMBL/GenBank/DDBJ databases">
        <title>A chromosome-level genome assembly of beet webworm, Loxostege sticticalis.</title>
        <authorList>
            <person name="Zhang Y."/>
        </authorList>
    </citation>
    <scope>NUCLEOTIDE SEQUENCE [LARGE SCALE GENOMIC DNA]</scope>
    <source>
        <strain evidence="4">AQ028</strain>
        <tissue evidence="4">Male pupae</tissue>
    </source>
</reference>
<dbReference type="Gene3D" id="1.25.40.10">
    <property type="entry name" value="Tetratricopeptide repeat domain"/>
    <property type="match status" value="1"/>
</dbReference>
<feature type="compositionally biased region" description="Polar residues" evidence="3">
    <location>
        <begin position="406"/>
        <end position="429"/>
    </location>
</feature>
<dbReference type="PANTHER" id="PTHR44314:SF1">
    <property type="entry name" value="CILIA- AND FLAGELLA-ASSOCIATED PROTEIN 70"/>
    <property type="match status" value="1"/>
</dbReference>
<keyword evidence="1" id="KW-0677">Repeat</keyword>
<dbReference type="InterPro" id="IPR011990">
    <property type="entry name" value="TPR-like_helical_dom_sf"/>
</dbReference>
<dbReference type="PANTHER" id="PTHR44314">
    <property type="entry name" value="CILIA- AND FLAGELLA-ASSOCIATED PROTEIN 70"/>
    <property type="match status" value="1"/>
</dbReference>